<evidence type="ECO:0000313" key="1">
    <source>
        <dbReference type="EMBL" id="KAK7332687.1"/>
    </source>
</evidence>
<dbReference type="GO" id="GO:0006085">
    <property type="term" value="P:acetyl-CoA biosynthetic process"/>
    <property type="evidence" value="ECO:0007669"/>
    <property type="project" value="TreeGrafter"/>
</dbReference>
<dbReference type="AlphaFoldDB" id="A0AAN9QEW8"/>
<name>A0AAN9QEW8_PHACN</name>
<evidence type="ECO:0000313" key="2">
    <source>
        <dbReference type="Proteomes" id="UP001374584"/>
    </source>
</evidence>
<dbReference type="GO" id="GO:0005829">
    <property type="term" value="C:cytosol"/>
    <property type="evidence" value="ECO:0007669"/>
    <property type="project" value="TreeGrafter"/>
</dbReference>
<gene>
    <name evidence="1" type="ORF">VNO80_29442</name>
</gene>
<comment type="caution">
    <text evidence="1">The sequence shown here is derived from an EMBL/GenBank/DDBJ whole genome shotgun (WGS) entry which is preliminary data.</text>
</comment>
<organism evidence="1 2">
    <name type="scientific">Phaseolus coccineus</name>
    <name type="common">Scarlet runner bean</name>
    <name type="synonym">Phaseolus multiflorus</name>
    <dbReference type="NCBI Taxonomy" id="3886"/>
    <lineage>
        <taxon>Eukaryota</taxon>
        <taxon>Viridiplantae</taxon>
        <taxon>Streptophyta</taxon>
        <taxon>Embryophyta</taxon>
        <taxon>Tracheophyta</taxon>
        <taxon>Spermatophyta</taxon>
        <taxon>Magnoliopsida</taxon>
        <taxon>eudicotyledons</taxon>
        <taxon>Gunneridae</taxon>
        <taxon>Pentapetalae</taxon>
        <taxon>rosids</taxon>
        <taxon>fabids</taxon>
        <taxon>Fabales</taxon>
        <taxon>Fabaceae</taxon>
        <taxon>Papilionoideae</taxon>
        <taxon>50 kb inversion clade</taxon>
        <taxon>NPAAA clade</taxon>
        <taxon>indigoferoid/millettioid clade</taxon>
        <taxon>Phaseoleae</taxon>
        <taxon>Phaseolus</taxon>
    </lineage>
</organism>
<dbReference type="GO" id="GO:0006633">
    <property type="term" value="P:fatty acid biosynthetic process"/>
    <property type="evidence" value="ECO:0007669"/>
    <property type="project" value="TreeGrafter"/>
</dbReference>
<accession>A0AAN9QEW8</accession>
<dbReference type="GO" id="GO:0003878">
    <property type="term" value="F:ATP citrate synthase activity"/>
    <property type="evidence" value="ECO:0007669"/>
    <property type="project" value="TreeGrafter"/>
</dbReference>
<keyword evidence="2" id="KW-1185">Reference proteome</keyword>
<proteinExistence type="predicted"/>
<dbReference type="InterPro" id="IPR002020">
    <property type="entry name" value="Citrate_synthase"/>
</dbReference>
<protein>
    <submittedName>
        <fullName evidence="1">Uncharacterized protein</fullName>
    </submittedName>
</protein>
<dbReference type="Proteomes" id="UP001374584">
    <property type="component" value="Unassembled WGS sequence"/>
</dbReference>
<dbReference type="EMBL" id="JAYMYR010000011">
    <property type="protein sequence ID" value="KAK7332687.1"/>
    <property type="molecule type" value="Genomic_DNA"/>
</dbReference>
<reference evidence="1 2" key="1">
    <citation type="submission" date="2024-01" db="EMBL/GenBank/DDBJ databases">
        <title>The genomes of 5 underutilized Papilionoideae crops provide insights into root nodulation and disease resistanc.</title>
        <authorList>
            <person name="Jiang F."/>
        </authorList>
    </citation>
    <scope>NUCLEOTIDE SEQUENCE [LARGE SCALE GENOMIC DNA]</scope>
    <source>
        <strain evidence="1">JINMINGXINNONG_FW02</strain>
        <tissue evidence="1">Leaves</tissue>
    </source>
</reference>
<sequence length="138" mass="15249">MNIHVCGFIGNYHISRSASVLDPVCEMLLLITKVDPGDKSGCELESAQAKNQARCSCHVPASYQTFEAAIKETFHKLLKPTPSQSKQEIDEIVEIGYLNDLFVMARSIVLELCGFFISCTYGPKSSTFSWVIMGGPHM</sequence>
<dbReference type="PANTHER" id="PTHR23118:SF42">
    <property type="entry name" value="ATP-CITRATE SYNTHASE"/>
    <property type="match status" value="1"/>
</dbReference>
<dbReference type="PANTHER" id="PTHR23118">
    <property type="entry name" value="ATP-CITRATE SYNTHASE"/>
    <property type="match status" value="1"/>
</dbReference>